<dbReference type="AlphaFoldDB" id="A0A074WIC4"/>
<gene>
    <name evidence="1" type="ORF">M437DRAFT_50197</name>
</gene>
<name>A0A074WIC4_AURM1</name>
<organism evidence="1 2">
    <name type="scientific">Aureobasidium melanogenum (strain CBS 110374)</name>
    <name type="common">Aureobasidium pullulans var. melanogenum</name>
    <dbReference type="NCBI Taxonomy" id="1043003"/>
    <lineage>
        <taxon>Eukaryota</taxon>
        <taxon>Fungi</taxon>
        <taxon>Dikarya</taxon>
        <taxon>Ascomycota</taxon>
        <taxon>Pezizomycotina</taxon>
        <taxon>Dothideomycetes</taxon>
        <taxon>Dothideomycetidae</taxon>
        <taxon>Dothideales</taxon>
        <taxon>Saccotheciaceae</taxon>
        <taxon>Aureobasidium</taxon>
    </lineage>
</organism>
<dbReference type="RefSeq" id="XP_040879179.1">
    <property type="nucleotide sequence ID" value="XM_041021966.1"/>
</dbReference>
<keyword evidence="2" id="KW-1185">Reference proteome</keyword>
<reference evidence="1 2" key="1">
    <citation type="journal article" date="2014" name="BMC Genomics">
        <title>Genome sequencing of four Aureobasidium pullulans varieties: biotechnological potential, stress tolerance, and description of new species.</title>
        <authorList>
            <person name="Gostin Ar C."/>
            <person name="Ohm R.A."/>
            <person name="Kogej T."/>
            <person name="Sonjak S."/>
            <person name="Turk M."/>
            <person name="Zajc J."/>
            <person name="Zalar P."/>
            <person name="Grube M."/>
            <person name="Sun H."/>
            <person name="Han J."/>
            <person name="Sharma A."/>
            <person name="Chiniquy J."/>
            <person name="Ngan C.Y."/>
            <person name="Lipzen A."/>
            <person name="Barry K."/>
            <person name="Grigoriev I.V."/>
            <person name="Gunde-Cimerman N."/>
        </authorList>
    </citation>
    <scope>NUCLEOTIDE SEQUENCE [LARGE SCALE GENOMIC DNA]</scope>
    <source>
        <strain evidence="1 2">CBS 110374</strain>
    </source>
</reference>
<accession>A0A074WIC4</accession>
<dbReference type="HOGENOM" id="CLU_874295_0_0_1"/>
<proteinExistence type="predicted"/>
<protein>
    <submittedName>
        <fullName evidence="1">Uncharacterized protein</fullName>
    </submittedName>
</protein>
<dbReference type="GeneID" id="63915339"/>
<sequence>MPSRRLKHTRPSTRHLLPWVFDAPKPDNISPDAFIDIITQEDDGCSSEVKNVLSYWDRGDLDRGDEAKLEEMKISSDILFAHVLDSQEWFRYRYPKGDCGKEKHNLGEAAWMIGVQMTTQAELDQMTDTEREYKLGAIRHNGAGDSYCTVRVTAELVLLRIAELNAVDGRCRTINSKYCFLGLDLQAICREGGGHIGQGTTEIELTKLWAADLEELGRDCWTTISSRHAIILESFDDHLCRKAQEGKIAIDDRLDTYRRWNFRGGPNTTKKCVYIFQTAHNTPPKLFSISIDSEIITQTNMACWIVHQIPPRQNTNEQ</sequence>
<dbReference type="EMBL" id="KL584835">
    <property type="protein sequence ID" value="KEQ62156.1"/>
    <property type="molecule type" value="Genomic_DNA"/>
</dbReference>
<evidence type="ECO:0000313" key="1">
    <source>
        <dbReference type="EMBL" id="KEQ62156.1"/>
    </source>
</evidence>
<evidence type="ECO:0000313" key="2">
    <source>
        <dbReference type="Proteomes" id="UP000030672"/>
    </source>
</evidence>
<dbReference type="Proteomes" id="UP000030672">
    <property type="component" value="Unassembled WGS sequence"/>
</dbReference>